<accession>A0A3A6Q8P7</accession>
<evidence type="ECO:0000313" key="2">
    <source>
        <dbReference type="EMBL" id="RJX43450.1"/>
    </source>
</evidence>
<protein>
    <submittedName>
        <fullName evidence="2">Uncharacterized protein</fullName>
    </submittedName>
</protein>
<sequence>MHLETIIIGVMASILVLGSAITYFAFKAYRRTGDPSLRGLMIGFGFVTLGALFGGIAHQLLEVGLDVGVVINAVLTAVGFSIITYSLFLE</sequence>
<organism evidence="2 3">
    <name type="scientific">Halonotius aquaticus</name>
    <dbReference type="NCBI Taxonomy" id="2216978"/>
    <lineage>
        <taxon>Archaea</taxon>
        <taxon>Methanobacteriati</taxon>
        <taxon>Methanobacteriota</taxon>
        <taxon>Stenosarchaea group</taxon>
        <taxon>Halobacteria</taxon>
        <taxon>Halobacteriales</taxon>
        <taxon>Haloferacaceae</taxon>
        <taxon>Halonotius</taxon>
    </lineage>
</organism>
<comment type="caution">
    <text evidence="2">The sequence shown here is derived from an EMBL/GenBank/DDBJ whole genome shotgun (WGS) entry which is preliminary data.</text>
</comment>
<dbReference type="Proteomes" id="UP000276588">
    <property type="component" value="Unassembled WGS sequence"/>
</dbReference>
<gene>
    <name evidence="2" type="ORF">DM826_05845</name>
</gene>
<feature type="transmembrane region" description="Helical" evidence="1">
    <location>
        <begin position="38"/>
        <end position="61"/>
    </location>
</feature>
<name>A0A3A6Q8P7_9EURY</name>
<dbReference type="InterPro" id="IPR055943">
    <property type="entry name" value="DUF7521"/>
</dbReference>
<dbReference type="Pfam" id="PF24365">
    <property type="entry name" value="DUF7521"/>
    <property type="match status" value="1"/>
</dbReference>
<keyword evidence="3" id="KW-1185">Reference proteome</keyword>
<feature type="transmembrane region" description="Helical" evidence="1">
    <location>
        <begin position="6"/>
        <end position="26"/>
    </location>
</feature>
<feature type="transmembrane region" description="Helical" evidence="1">
    <location>
        <begin position="67"/>
        <end position="88"/>
    </location>
</feature>
<evidence type="ECO:0000313" key="3">
    <source>
        <dbReference type="Proteomes" id="UP000276588"/>
    </source>
</evidence>
<dbReference type="EMBL" id="QKNY01000008">
    <property type="protein sequence ID" value="RJX43450.1"/>
    <property type="molecule type" value="Genomic_DNA"/>
</dbReference>
<proteinExistence type="predicted"/>
<dbReference type="OrthoDB" id="170398at2157"/>
<reference evidence="2 3" key="1">
    <citation type="submission" date="2018-06" db="EMBL/GenBank/DDBJ databases">
        <title>Halonotius sp. F13-13 a new haloarchaeeon isolated from a solar saltern from Isla Cristina, Huelva, Spain.</title>
        <authorList>
            <person name="Duran-Viseras A."/>
            <person name="Sanchez-Porro C."/>
            <person name="Ventosa A."/>
        </authorList>
    </citation>
    <scope>NUCLEOTIDE SEQUENCE [LARGE SCALE GENOMIC DNA]</scope>
    <source>
        <strain evidence="2 3">F13-13</strain>
    </source>
</reference>
<keyword evidence="1" id="KW-0472">Membrane</keyword>
<keyword evidence="1" id="KW-1133">Transmembrane helix</keyword>
<dbReference type="RefSeq" id="WP_120102467.1">
    <property type="nucleotide sequence ID" value="NZ_QKNY01000008.1"/>
</dbReference>
<keyword evidence="1" id="KW-0812">Transmembrane</keyword>
<evidence type="ECO:0000256" key="1">
    <source>
        <dbReference type="SAM" id="Phobius"/>
    </source>
</evidence>
<dbReference type="AlphaFoldDB" id="A0A3A6Q8P7"/>